<sequence>MESGPDKIGNFIEEDVVLARQINLEMESDDVEELLDSHNQGLTVDELTEMHEQEPSIETLESVDSVKSEDQIKVGNLTEGISVTEKSLKILTNTYSNEKAFVAREHSKQRSHTQAASLLLRLVEGKERRKASDHSPLKMGWNKDKSHCHTVTYMVFKATDIDRYTPCHDEFHGSRSDKVGSDCRSKKQQNNEANLYQKWWINELFSKR</sequence>
<keyword evidence="2" id="KW-1185">Reference proteome</keyword>
<dbReference type="AlphaFoldDB" id="A0A8X6RCR9"/>
<name>A0A8X6RCR9_TRICX</name>
<dbReference type="EMBL" id="BMAU01021142">
    <property type="protein sequence ID" value="GFX92255.1"/>
    <property type="molecule type" value="Genomic_DNA"/>
</dbReference>
<reference evidence="1" key="1">
    <citation type="submission" date="2020-08" db="EMBL/GenBank/DDBJ databases">
        <title>Multicomponent nature underlies the extraordinary mechanical properties of spider dragline silk.</title>
        <authorList>
            <person name="Kono N."/>
            <person name="Nakamura H."/>
            <person name="Mori M."/>
            <person name="Yoshida Y."/>
            <person name="Ohtoshi R."/>
            <person name="Malay A.D."/>
            <person name="Moran D.A.P."/>
            <person name="Tomita M."/>
            <person name="Numata K."/>
            <person name="Arakawa K."/>
        </authorList>
    </citation>
    <scope>NUCLEOTIDE SEQUENCE</scope>
</reference>
<gene>
    <name evidence="1" type="primary">TIGD1</name>
    <name evidence="1" type="ORF">TNCV_1741751</name>
</gene>
<organism evidence="1 2">
    <name type="scientific">Trichonephila clavipes</name>
    <name type="common">Golden silk orbweaver</name>
    <name type="synonym">Nephila clavipes</name>
    <dbReference type="NCBI Taxonomy" id="2585209"/>
    <lineage>
        <taxon>Eukaryota</taxon>
        <taxon>Metazoa</taxon>
        <taxon>Ecdysozoa</taxon>
        <taxon>Arthropoda</taxon>
        <taxon>Chelicerata</taxon>
        <taxon>Arachnida</taxon>
        <taxon>Araneae</taxon>
        <taxon>Araneomorphae</taxon>
        <taxon>Entelegynae</taxon>
        <taxon>Araneoidea</taxon>
        <taxon>Nephilidae</taxon>
        <taxon>Trichonephila</taxon>
    </lineage>
</organism>
<protein>
    <submittedName>
        <fullName evidence="1">Tigger transposable element-derived protein 1</fullName>
    </submittedName>
</protein>
<dbReference type="Proteomes" id="UP000887159">
    <property type="component" value="Unassembled WGS sequence"/>
</dbReference>
<evidence type="ECO:0000313" key="2">
    <source>
        <dbReference type="Proteomes" id="UP000887159"/>
    </source>
</evidence>
<comment type="caution">
    <text evidence="1">The sequence shown here is derived from an EMBL/GenBank/DDBJ whole genome shotgun (WGS) entry which is preliminary data.</text>
</comment>
<proteinExistence type="predicted"/>
<evidence type="ECO:0000313" key="1">
    <source>
        <dbReference type="EMBL" id="GFX92255.1"/>
    </source>
</evidence>
<accession>A0A8X6RCR9</accession>